<evidence type="ECO:0000313" key="2">
    <source>
        <dbReference type="Proteomes" id="UP000298652"/>
    </source>
</evidence>
<organism evidence="1 2">
    <name type="scientific">Setaria viridis</name>
    <name type="common">Green bristlegrass</name>
    <name type="synonym">Setaria italica subsp. viridis</name>
    <dbReference type="NCBI Taxonomy" id="4556"/>
    <lineage>
        <taxon>Eukaryota</taxon>
        <taxon>Viridiplantae</taxon>
        <taxon>Streptophyta</taxon>
        <taxon>Embryophyta</taxon>
        <taxon>Tracheophyta</taxon>
        <taxon>Spermatophyta</taxon>
        <taxon>Magnoliopsida</taxon>
        <taxon>Liliopsida</taxon>
        <taxon>Poales</taxon>
        <taxon>Poaceae</taxon>
        <taxon>PACMAD clade</taxon>
        <taxon>Panicoideae</taxon>
        <taxon>Panicodae</taxon>
        <taxon>Paniceae</taxon>
        <taxon>Cenchrinae</taxon>
        <taxon>Setaria</taxon>
    </lineage>
</organism>
<dbReference type="EMBL" id="CM016560">
    <property type="protein sequence ID" value="TKV96544.1"/>
    <property type="molecule type" value="Genomic_DNA"/>
</dbReference>
<name>A0A4U6T727_SETVI</name>
<accession>A0A4U6T727</accession>
<protein>
    <submittedName>
        <fullName evidence="1">Uncharacterized protein</fullName>
    </submittedName>
</protein>
<gene>
    <name evidence="1" type="ORF">SEVIR_9G435300v2</name>
</gene>
<proteinExistence type="predicted"/>
<dbReference type="Gramene" id="TKV96544">
    <property type="protein sequence ID" value="TKV96544"/>
    <property type="gene ID" value="SEVIR_9G435300v2"/>
</dbReference>
<reference evidence="1" key="1">
    <citation type="submission" date="2019-03" db="EMBL/GenBank/DDBJ databases">
        <title>WGS assembly of Setaria viridis.</title>
        <authorList>
            <person name="Huang P."/>
            <person name="Jenkins J."/>
            <person name="Grimwood J."/>
            <person name="Barry K."/>
            <person name="Healey A."/>
            <person name="Mamidi S."/>
            <person name="Sreedasyam A."/>
            <person name="Shu S."/>
            <person name="Feldman M."/>
            <person name="Wu J."/>
            <person name="Yu Y."/>
            <person name="Chen C."/>
            <person name="Johnson J."/>
            <person name="Rokhsar D."/>
            <person name="Baxter I."/>
            <person name="Schmutz J."/>
            <person name="Brutnell T."/>
            <person name="Kellogg E."/>
        </authorList>
    </citation>
    <scope>NUCLEOTIDE SEQUENCE [LARGE SCALE GENOMIC DNA]</scope>
</reference>
<keyword evidence="2" id="KW-1185">Reference proteome</keyword>
<sequence length="72" mass="8325">MLLLANIIAASACWRCIRIMWEGIQQVFAASKRIVCFACQKLPCLFNFLMMVMPYFDTIEQFVIVFLVIFPG</sequence>
<dbReference type="Proteomes" id="UP000298652">
    <property type="component" value="Chromosome 9"/>
</dbReference>
<dbReference type="AlphaFoldDB" id="A0A4U6T727"/>
<evidence type="ECO:0000313" key="1">
    <source>
        <dbReference type="EMBL" id="TKV96544.1"/>
    </source>
</evidence>